<dbReference type="PROSITE" id="PS51293">
    <property type="entry name" value="SANT"/>
    <property type="match status" value="1"/>
</dbReference>
<dbReference type="PANTHER" id="PTHR44042">
    <property type="entry name" value="DUPLICATED HOMEODOMAIN-LIKE SUPERFAMILY PROTEIN-RELATED"/>
    <property type="match status" value="1"/>
</dbReference>
<dbReference type="GO" id="GO:0003677">
    <property type="term" value="F:DNA binding"/>
    <property type="evidence" value="ECO:0007669"/>
    <property type="project" value="InterPro"/>
</dbReference>
<dbReference type="InterPro" id="IPR001005">
    <property type="entry name" value="SANT/Myb"/>
</dbReference>
<dbReference type="NCBIfam" id="TIGR01557">
    <property type="entry name" value="myb_SHAQKYF"/>
    <property type="match status" value="1"/>
</dbReference>
<name>D2V9G3_NAEGR</name>
<protein>
    <submittedName>
        <fullName evidence="8">Predicted protein</fullName>
    </submittedName>
</protein>
<dbReference type="SUPFAM" id="SSF46689">
    <property type="entry name" value="Homeodomain-like"/>
    <property type="match status" value="1"/>
</dbReference>
<evidence type="ECO:0000259" key="7">
    <source>
        <dbReference type="PROSITE" id="PS51294"/>
    </source>
</evidence>
<evidence type="ECO:0000256" key="2">
    <source>
        <dbReference type="ARBA" id="ARBA00023163"/>
    </source>
</evidence>
<dbReference type="InterPro" id="IPR009057">
    <property type="entry name" value="Homeodomain-like_sf"/>
</dbReference>
<feature type="compositionally biased region" description="Basic residues" evidence="4">
    <location>
        <begin position="257"/>
        <end position="268"/>
    </location>
</feature>
<dbReference type="SMART" id="SM00717">
    <property type="entry name" value="SANT"/>
    <property type="match status" value="1"/>
</dbReference>
<dbReference type="AlphaFoldDB" id="D2V9G3"/>
<dbReference type="EMBL" id="GG738858">
    <property type="protein sequence ID" value="EFC46587.1"/>
    <property type="molecule type" value="Genomic_DNA"/>
</dbReference>
<evidence type="ECO:0000259" key="5">
    <source>
        <dbReference type="PROSITE" id="PS50090"/>
    </source>
</evidence>
<keyword evidence="9" id="KW-1185">Reference proteome</keyword>
<dbReference type="KEGG" id="ngr:NAEGRDRAFT_57515"/>
<dbReference type="PANTHER" id="PTHR44042:SF67">
    <property type="entry name" value="MYB-LIKE PROTEIN I"/>
    <property type="match status" value="1"/>
</dbReference>
<evidence type="ECO:0000259" key="6">
    <source>
        <dbReference type="PROSITE" id="PS51293"/>
    </source>
</evidence>
<keyword evidence="1" id="KW-0805">Transcription regulation</keyword>
<feature type="domain" description="HTH myb-type" evidence="7">
    <location>
        <begin position="279"/>
        <end position="334"/>
    </location>
</feature>
<dbReference type="GeneID" id="8859825"/>
<proteinExistence type="predicted"/>
<evidence type="ECO:0000313" key="9">
    <source>
        <dbReference type="Proteomes" id="UP000006671"/>
    </source>
</evidence>
<dbReference type="PROSITE" id="PS51294">
    <property type="entry name" value="HTH_MYB"/>
    <property type="match status" value="1"/>
</dbReference>
<evidence type="ECO:0000256" key="4">
    <source>
        <dbReference type="SAM" id="MobiDB-lite"/>
    </source>
</evidence>
<gene>
    <name evidence="8" type="ORF">NAEGRDRAFT_57515</name>
</gene>
<dbReference type="RefSeq" id="XP_002679331.1">
    <property type="nucleotide sequence ID" value="XM_002679285.1"/>
</dbReference>
<feature type="domain" description="SANT" evidence="6">
    <location>
        <begin position="287"/>
        <end position="334"/>
    </location>
</feature>
<dbReference type="OrthoDB" id="118550at2759"/>
<evidence type="ECO:0000256" key="1">
    <source>
        <dbReference type="ARBA" id="ARBA00023015"/>
    </source>
</evidence>
<dbReference type="InParanoid" id="D2V9G3"/>
<feature type="compositionally biased region" description="Polar residues" evidence="4">
    <location>
        <begin position="232"/>
        <end position="242"/>
    </location>
</feature>
<dbReference type="Gene3D" id="1.10.10.60">
    <property type="entry name" value="Homeodomain-like"/>
    <property type="match status" value="1"/>
</dbReference>
<dbReference type="InterPro" id="IPR017930">
    <property type="entry name" value="Myb_dom"/>
</dbReference>
<feature type="domain" description="Myb-like" evidence="5">
    <location>
        <begin position="279"/>
        <end position="330"/>
    </location>
</feature>
<dbReference type="eggNOG" id="KOG0724">
    <property type="taxonomic scope" value="Eukaryota"/>
</dbReference>
<dbReference type="InterPro" id="IPR006447">
    <property type="entry name" value="Myb_dom_plants"/>
</dbReference>
<evidence type="ECO:0000313" key="8">
    <source>
        <dbReference type="EMBL" id="EFC46587.1"/>
    </source>
</evidence>
<dbReference type="Pfam" id="PF00249">
    <property type="entry name" value="Myb_DNA-binding"/>
    <property type="match status" value="1"/>
</dbReference>
<dbReference type="VEuPathDB" id="AmoebaDB:NAEGRDRAFT_57515"/>
<keyword evidence="2" id="KW-0804">Transcription</keyword>
<feature type="region of interest" description="Disordered" evidence="4">
    <location>
        <begin position="217"/>
        <end position="287"/>
    </location>
</feature>
<accession>D2V9G3</accession>
<dbReference type="CDD" id="cd00167">
    <property type="entry name" value="SANT"/>
    <property type="match status" value="1"/>
</dbReference>
<sequence length="353" mass="39120">MITTTSSQPSNSRLIAAISPLASNIPTPNMQSNPEITQIPLSILSKHSLMINSAFGQHVSTYNLEKMSESKQSSTPLLEPKLASSDIHSSTNCYELFRFSLNSTKHATNQACKVRSSTSNSTTLTTCYSTSAYQNQQPHSIPNDLIHLATMTPETFKSSQSKLPIIRVQEVHSPIRTSHYYAPKFDHSPHLSSFHPVDSISSPSLISRSKIIGVVSTSRSSSVTDIHRKSPSFASESSSCKSPTRDDTPKASLSKIQKPKHATQKKRSSSSSSTDEEEGKKFNTGTWTRSEHEQFLKGLEEVGKNWKLISENYVQTRKRTQIASHAQKWFLKLAEMKKGGSDSSNHSSEELYL</sequence>
<keyword evidence="3" id="KW-0539">Nucleus</keyword>
<dbReference type="PROSITE" id="PS50090">
    <property type="entry name" value="MYB_LIKE"/>
    <property type="match status" value="1"/>
</dbReference>
<dbReference type="Proteomes" id="UP000006671">
    <property type="component" value="Unassembled WGS sequence"/>
</dbReference>
<dbReference type="InterPro" id="IPR017884">
    <property type="entry name" value="SANT_dom"/>
</dbReference>
<dbReference type="STRING" id="5762.D2V9G3"/>
<evidence type="ECO:0000256" key="3">
    <source>
        <dbReference type="ARBA" id="ARBA00023242"/>
    </source>
</evidence>
<organism evidence="9">
    <name type="scientific">Naegleria gruberi</name>
    <name type="common">Amoeba</name>
    <dbReference type="NCBI Taxonomy" id="5762"/>
    <lineage>
        <taxon>Eukaryota</taxon>
        <taxon>Discoba</taxon>
        <taxon>Heterolobosea</taxon>
        <taxon>Tetramitia</taxon>
        <taxon>Eutetramitia</taxon>
        <taxon>Vahlkampfiidae</taxon>
        <taxon>Naegleria</taxon>
    </lineage>
</organism>
<reference evidence="8 9" key="1">
    <citation type="journal article" date="2010" name="Cell">
        <title>The genome of Naegleria gruberi illuminates early eukaryotic versatility.</title>
        <authorList>
            <person name="Fritz-Laylin L.K."/>
            <person name="Prochnik S.E."/>
            <person name="Ginger M.L."/>
            <person name="Dacks J.B."/>
            <person name="Carpenter M.L."/>
            <person name="Field M.C."/>
            <person name="Kuo A."/>
            <person name="Paredez A."/>
            <person name="Chapman J."/>
            <person name="Pham J."/>
            <person name="Shu S."/>
            <person name="Neupane R."/>
            <person name="Cipriano M."/>
            <person name="Mancuso J."/>
            <person name="Tu H."/>
            <person name="Salamov A."/>
            <person name="Lindquist E."/>
            <person name="Shapiro H."/>
            <person name="Lucas S."/>
            <person name="Grigoriev I.V."/>
            <person name="Cande W.Z."/>
            <person name="Fulton C."/>
            <person name="Rokhsar D.S."/>
            <person name="Dawson S.C."/>
        </authorList>
    </citation>
    <scope>NUCLEOTIDE SEQUENCE [LARGE SCALE GENOMIC DNA]</scope>
    <source>
        <strain evidence="8 9">NEG-M</strain>
    </source>
</reference>